<evidence type="ECO:0000313" key="1">
    <source>
        <dbReference type="EMBL" id="KAI3750792.1"/>
    </source>
</evidence>
<gene>
    <name evidence="1" type="ORF">L2E82_21618</name>
</gene>
<comment type="caution">
    <text evidence="1">The sequence shown here is derived from an EMBL/GenBank/DDBJ whole genome shotgun (WGS) entry which is preliminary data.</text>
</comment>
<protein>
    <submittedName>
        <fullName evidence="1">Uncharacterized protein</fullName>
    </submittedName>
</protein>
<organism evidence="1 2">
    <name type="scientific">Cichorium intybus</name>
    <name type="common">Chicory</name>
    <dbReference type="NCBI Taxonomy" id="13427"/>
    <lineage>
        <taxon>Eukaryota</taxon>
        <taxon>Viridiplantae</taxon>
        <taxon>Streptophyta</taxon>
        <taxon>Embryophyta</taxon>
        <taxon>Tracheophyta</taxon>
        <taxon>Spermatophyta</taxon>
        <taxon>Magnoliopsida</taxon>
        <taxon>eudicotyledons</taxon>
        <taxon>Gunneridae</taxon>
        <taxon>Pentapetalae</taxon>
        <taxon>asterids</taxon>
        <taxon>campanulids</taxon>
        <taxon>Asterales</taxon>
        <taxon>Asteraceae</taxon>
        <taxon>Cichorioideae</taxon>
        <taxon>Cichorieae</taxon>
        <taxon>Cichoriinae</taxon>
        <taxon>Cichorium</taxon>
    </lineage>
</organism>
<accession>A0ACB9DX27</accession>
<dbReference type="EMBL" id="CM042012">
    <property type="protein sequence ID" value="KAI3750792.1"/>
    <property type="molecule type" value="Genomic_DNA"/>
</dbReference>
<name>A0ACB9DX27_CICIN</name>
<reference evidence="2" key="1">
    <citation type="journal article" date="2022" name="Mol. Ecol. Resour.">
        <title>The genomes of chicory, endive, great burdock and yacon provide insights into Asteraceae palaeo-polyploidization history and plant inulin production.</title>
        <authorList>
            <person name="Fan W."/>
            <person name="Wang S."/>
            <person name="Wang H."/>
            <person name="Wang A."/>
            <person name="Jiang F."/>
            <person name="Liu H."/>
            <person name="Zhao H."/>
            <person name="Xu D."/>
            <person name="Zhang Y."/>
        </authorList>
    </citation>
    <scope>NUCLEOTIDE SEQUENCE [LARGE SCALE GENOMIC DNA]</scope>
    <source>
        <strain evidence="2">cv. Punajuju</strain>
    </source>
</reference>
<evidence type="ECO:0000313" key="2">
    <source>
        <dbReference type="Proteomes" id="UP001055811"/>
    </source>
</evidence>
<keyword evidence="2" id="KW-1185">Reference proteome</keyword>
<sequence>MIRSAGKTVLYKSLKTTLSSLHLKVVPFSVCKTSNNHLLSGNDSPITTSPILPRSFHGSCHPFDEMPQRTLGFFDILNLVELCKVSRNVKNVINVHALAFKAGVLAHLPTSTSLIIAYSRAGHYPSSMAVFDEISCKDVVIWNAMMTCTIEDGQFTDAITFFIQMLQEGIKIDSVTLVITISAFSKLSYLQTVHSFGVKKGLLLDFDLCNALIIAYAKSGDVESSETIFMDSKVKDKNSWNSMITSCLKNHLPEKSLWYLKKMVSCGTQVDNVSLSCAISASNSLLNLHNIGNILHGLGIKLGLDKTRNISVQNALVSFYSKCGDLETAETLFKGIHDKDLVSWNTMIHGFASNGMILEAFDLLSEMQFIKSIEPDTVTILSMLSLCAESMLLREGKIIHGFIIKKLPGFDLLVNNSLMNMYSKCNQMDKAGSLFMSIENKDLVSWNTMIYGYAQNGNSKFAQILFKKLLNQCLECSLSTALAVISSCDSPEFLKFGESLHGWQLKLGFSDNIRTINSLVFMYTNCGDLKASCKLLKSVSKVADTACWNAMIAGSTQNGYFLEAFETFNVMRREAYAKHDSVTLVSVISASGNLESVIPGKVAHGIACKTWFDQDVRVRNVLITMYGRFGDVESAILVFDLYVDRNLCSWNCIISVLSQNKEPKTALRLFKNMEFEPDEITIATILSSCTHLGTLRNGKQIHGYILRSNFHKNNFITAALIDMYSNCGRLDISVIIFRSSPEKTIASWNSMISAYGYHSEGRKAIDLFNEMKKTKIPPTKTTFINLLSACGHSGLVNEGVGYYKCMFDEYGVERTIEHNVCVVDMLGRCGRLSEGFEFIERVGLRNEGVLGAMLSWCNYYGDVEMGKKVSEILFDLEPRNSGYYVCLANAYVGVGSWSDAVKLREFVEDMRLKKPGGYSLVDIGLSVRSIEEPTINLVSEQKVEKNDFIVFYY</sequence>
<dbReference type="Proteomes" id="UP001055811">
    <property type="component" value="Linkage Group LG04"/>
</dbReference>
<proteinExistence type="predicted"/>
<reference evidence="1 2" key="2">
    <citation type="journal article" date="2022" name="Mol. Ecol. Resour.">
        <title>The genomes of chicory, endive, great burdock and yacon provide insights into Asteraceae paleo-polyploidization history and plant inulin production.</title>
        <authorList>
            <person name="Fan W."/>
            <person name="Wang S."/>
            <person name="Wang H."/>
            <person name="Wang A."/>
            <person name="Jiang F."/>
            <person name="Liu H."/>
            <person name="Zhao H."/>
            <person name="Xu D."/>
            <person name="Zhang Y."/>
        </authorList>
    </citation>
    <scope>NUCLEOTIDE SEQUENCE [LARGE SCALE GENOMIC DNA]</scope>
    <source>
        <strain evidence="2">cv. Punajuju</strain>
        <tissue evidence="1">Leaves</tissue>
    </source>
</reference>